<reference evidence="1 2" key="1">
    <citation type="submission" date="2017-02" db="EMBL/GenBank/DDBJ databases">
        <authorList>
            <person name="Peterson S.W."/>
        </authorList>
    </citation>
    <scope>NUCLEOTIDE SEQUENCE [LARGE SCALE GENOMIC DNA]</scope>
    <source>
        <strain evidence="1 2">M1</strain>
    </source>
</reference>
<dbReference type="Proteomes" id="UP000190285">
    <property type="component" value="Unassembled WGS sequence"/>
</dbReference>
<keyword evidence="2" id="KW-1185">Reference proteome</keyword>
<dbReference type="EMBL" id="FUZT01000007">
    <property type="protein sequence ID" value="SKC77625.1"/>
    <property type="molecule type" value="Genomic_DNA"/>
</dbReference>
<name>A0A1T5LP21_9FIRM</name>
<dbReference type="STRING" id="36842.SAMN02194393_03160"/>
<evidence type="ECO:0000313" key="2">
    <source>
        <dbReference type="Proteomes" id="UP000190285"/>
    </source>
</evidence>
<dbReference type="OrthoDB" id="1930967at2"/>
<proteinExistence type="predicted"/>
<gene>
    <name evidence="1" type="ORF">SAMN02194393_03160</name>
</gene>
<dbReference type="AlphaFoldDB" id="A0A1T5LP21"/>
<accession>A0A1T5LP21</accession>
<dbReference type="RefSeq" id="WP_079492869.1">
    <property type="nucleotide sequence ID" value="NZ_FUZT01000007.1"/>
</dbReference>
<organism evidence="1 2">
    <name type="scientific">Maledivibacter halophilus</name>
    <dbReference type="NCBI Taxonomy" id="36842"/>
    <lineage>
        <taxon>Bacteria</taxon>
        <taxon>Bacillati</taxon>
        <taxon>Bacillota</taxon>
        <taxon>Clostridia</taxon>
        <taxon>Peptostreptococcales</taxon>
        <taxon>Caminicellaceae</taxon>
        <taxon>Maledivibacter</taxon>
    </lineage>
</organism>
<protein>
    <submittedName>
        <fullName evidence="1">Uncharacterized protein</fullName>
    </submittedName>
</protein>
<evidence type="ECO:0000313" key="1">
    <source>
        <dbReference type="EMBL" id="SKC77625.1"/>
    </source>
</evidence>
<sequence>MTSFNVNLNIHYSQIDQYSHILSKLYREMDGWIGYIQGIPYWYGYDGDEKTVSASLEPSGLLFYAVMEETKWLNWINKFKKRATELMGYEIGEPEDGFEFPL</sequence>